<keyword evidence="2" id="KW-1185">Reference proteome</keyword>
<feature type="non-terminal residue" evidence="1">
    <location>
        <position position="1"/>
    </location>
</feature>
<protein>
    <submittedName>
        <fullName evidence="1">Transposase</fullName>
    </submittedName>
</protein>
<dbReference type="eggNOG" id="COG2801">
    <property type="taxonomic scope" value="Bacteria"/>
</dbReference>
<evidence type="ECO:0000313" key="1">
    <source>
        <dbReference type="EMBL" id="KFE33293.1"/>
    </source>
</evidence>
<gene>
    <name evidence="1" type="ORF">DW2_18659</name>
</gene>
<dbReference type="PANTHER" id="PTHR47515">
    <property type="entry name" value="LOW CALCIUM RESPONSE LOCUS PROTEIN T"/>
    <property type="match status" value="1"/>
</dbReference>
<dbReference type="EMBL" id="AQRC01000026">
    <property type="protein sequence ID" value="KFE33293.1"/>
    <property type="molecule type" value="Genomic_DNA"/>
</dbReference>
<proteinExistence type="predicted"/>
<comment type="caution">
    <text evidence="1">The sequence shown here is derived from an EMBL/GenBank/DDBJ whole genome shotgun (WGS) entry which is preliminary data.</text>
</comment>
<sequence length="92" mass="10202">DNGECVKREAVAHLRSLLGLSERRACRIAGADRKMVRYQAQRAPDTELRGRLRELANERRRFGYRRLFVLARAARASGSGSTGSIGSTAKKA</sequence>
<dbReference type="Proteomes" id="UP000028607">
    <property type="component" value="Unassembled WGS sequence"/>
</dbReference>
<dbReference type="PANTHER" id="PTHR47515:SF1">
    <property type="entry name" value="BLR2054 PROTEIN"/>
    <property type="match status" value="1"/>
</dbReference>
<dbReference type="STRING" id="1317124.DW2_18659"/>
<reference evidence="1 2" key="2">
    <citation type="journal article" date="2015" name="Antonie Van Leeuwenhoek">
        <title>Thioclava indica sp. nov., isolated from surface seawater of the Indian Ocean.</title>
        <authorList>
            <person name="Liu Y."/>
            <person name="Lai Q."/>
            <person name="Du J."/>
            <person name="Xu H."/>
            <person name="Jiang L."/>
            <person name="Shao Z."/>
        </authorList>
    </citation>
    <scope>NUCLEOTIDE SEQUENCE [LARGE SCALE GENOMIC DNA]</scope>
    <source>
        <strain evidence="1 2">13D2W-2</strain>
    </source>
</reference>
<dbReference type="AlphaFoldDB" id="A0A085TRE6"/>
<evidence type="ECO:0000313" key="2">
    <source>
        <dbReference type="Proteomes" id="UP000028607"/>
    </source>
</evidence>
<reference evidence="2" key="1">
    <citation type="submission" date="2013-04" db="EMBL/GenBank/DDBJ databases">
        <title>Thioclava sp. 13D2W-2 Genome Sequencing.</title>
        <authorList>
            <person name="Lai Q."/>
            <person name="Li G."/>
            <person name="Shao Z."/>
        </authorList>
    </citation>
    <scope>NUCLEOTIDE SEQUENCE [LARGE SCALE GENOMIC DNA]</scope>
    <source>
        <strain evidence="2">13D2W-2</strain>
    </source>
</reference>
<accession>A0A085TRE6</accession>
<organism evidence="1 2">
    <name type="scientific">Thioclava atlantica</name>
    <dbReference type="NCBI Taxonomy" id="1317124"/>
    <lineage>
        <taxon>Bacteria</taxon>
        <taxon>Pseudomonadati</taxon>
        <taxon>Pseudomonadota</taxon>
        <taxon>Alphaproteobacteria</taxon>
        <taxon>Rhodobacterales</taxon>
        <taxon>Paracoccaceae</taxon>
        <taxon>Thioclava</taxon>
    </lineage>
</organism>
<name>A0A085TRE6_9RHOB</name>
<dbReference type="PATRIC" id="fig|1317124.6.peg.3742"/>